<keyword evidence="2 6" id="KW-0645">Protease</keyword>
<dbReference type="InterPro" id="IPR000209">
    <property type="entry name" value="Peptidase_S8/S53_dom"/>
</dbReference>
<dbReference type="PROSITE" id="PS00137">
    <property type="entry name" value="SUBTILASE_HIS"/>
    <property type="match status" value="1"/>
</dbReference>
<dbReference type="AlphaFoldDB" id="A0A7Z1AW71"/>
<comment type="caution">
    <text evidence="10">The sequence shown here is derived from an EMBL/GenBank/DDBJ whole genome shotgun (WGS) entry which is preliminary data.</text>
</comment>
<dbReference type="SUPFAM" id="SSF52743">
    <property type="entry name" value="Subtilisin-like"/>
    <property type="match status" value="1"/>
</dbReference>
<dbReference type="InterPro" id="IPR050131">
    <property type="entry name" value="Peptidase_S8_subtilisin-like"/>
</dbReference>
<dbReference type="OrthoDB" id="9795680at2"/>
<feature type="chain" id="PRO_5030746615" description="Peptidase S8/S53 domain-containing protein" evidence="8">
    <location>
        <begin position="30"/>
        <end position="1082"/>
    </location>
</feature>
<evidence type="ECO:0000256" key="6">
    <source>
        <dbReference type="PROSITE-ProRule" id="PRU01240"/>
    </source>
</evidence>
<dbReference type="InterPro" id="IPR022398">
    <property type="entry name" value="Peptidase_S8_His-AS"/>
</dbReference>
<evidence type="ECO:0000256" key="2">
    <source>
        <dbReference type="ARBA" id="ARBA00022670"/>
    </source>
</evidence>
<dbReference type="Gene3D" id="3.40.50.200">
    <property type="entry name" value="Peptidase S8/S53 domain"/>
    <property type="match status" value="1"/>
</dbReference>
<keyword evidence="3 6" id="KW-0378">Hydrolase</keyword>
<sequence length="1082" mass="113043">MTHPRARAVLAALVAVASAVVLPAGSAVAEPAGKPLARPPSTVTLVTGDVVTLGGPAGVRFTPGAGREHIGFRSHTDVDGDVHVIPDDALTGVSAGRLDPRLFDVSELVRTGYGDDARADLPLIVDHRGALSRTAGASAVRELPTMGATALRAAKDQRFWSAAHAERIWLDGPVRASLEHSVPRIGAPAAWEAGLTGAGATVAVLDTGIDVTHPDLADAVTGARDFTGSQTGTDDHLGHGTHVASIVTGAGQRHRGVAPDAALLNGKVLDDTGEGLESWVIAGIEWAAGSGADVINLSLGSGPTDGTDPMSAAVDRISAETGTLVVAAAGNDGPGAETVSSPGTAGAALTVGAVDRDDQLAGFSSRGPRPRDGAVKPEITAPGVGIVAARAANGMIGDPVEDGYVALDGTSMAAPHVAGAAAILAGAHPDWTGDRLKSTLVSTARPSDGPSVFEQGAGRVDVAAAVGSTVSVSAANLFLGVAAWPHEDDEPVAKTVSYTNSGTEPVTLALAADVRGPEGEPAPAGLVTLSADEITVPAGGTAEVTVTADTSVEADNGVYAGTVTATGDGAALRTVISVNREAEVFDVDLEFLNHEGTPTDGYYVRLVDLNNPKEFTPYDPSGTIALRLPRGEYFVEVTVQNNYGDWETRRTDFVEPSIVVDGPAEYTFDARDGITPTFVVDRPNAAPTSSFLDYTVETAWGRTGFHGIVSKYTFYGLTPSATALPGGFTASIDSYLAEPEDSGQWAGFHESPYQYSLRETLDGAIPAELEFRVTDDELATVRSTHASATPGRVGVRDSVVTMSLPFTMTEYYTPDVDWFPMFYEVDPAELFVLNGMSGLTVEPVSYSRGTTTEQRWNAGVFAPGFPVPRTWDQAFRLPYLSRLGDTLMVGIPLRADQNLGRENAQHNQPGTTQLLREGEVIAENPDAAGELITDLPPEPADYTLRVTSTQPGRLSTEISAEWTFTSGHSDDEVEGIPVPALAVRFAPDLDEHNSAPAGRFRLPVHVQRNGSPDPARVAAPRIEVSYDDGATWRAAKVARTGSGWCAEVTHPRGAEFVSLRSSVDDGRGNTARQTILHAYALR</sequence>
<dbReference type="PANTHER" id="PTHR43806:SF11">
    <property type="entry name" value="CEREVISIN-RELATED"/>
    <property type="match status" value="1"/>
</dbReference>
<organism evidence="10 11">
    <name type="scientific">Actinophytocola xinjiangensis</name>
    <dbReference type="NCBI Taxonomy" id="485602"/>
    <lineage>
        <taxon>Bacteria</taxon>
        <taxon>Bacillati</taxon>
        <taxon>Actinomycetota</taxon>
        <taxon>Actinomycetes</taxon>
        <taxon>Pseudonocardiales</taxon>
        <taxon>Pseudonocardiaceae</taxon>
    </lineage>
</organism>
<comment type="similarity">
    <text evidence="1 6 7">Belongs to the peptidase S8 family.</text>
</comment>
<proteinExistence type="inferred from homology"/>
<protein>
    <recommendedName>
        <fullName evidence="9">Peptidase S8/S53 domain-containing protein</fullName>
    </recommendedName>
</protein>
<dbReference type="PROSITE" id="PS00138">
    <property type="entry name" value="SUBTILASE_SER"/>
    <property type="match status" value="1"/>
</dbReference>
<evidence type="ECO:0000256" key="1">
    <source>
        <dbReference type="ARBA" id="ARBA00011073"/>
    </source>
</evidence>
<dbReference type="GO" id="GO:0006508">
    <property type="term" value="P:proteolysis"/>
    <property type="evidence" value="ECO:0007669"/>
    <property type="project" value="UniProtKB-KW"/>
</dbReference>
<dbReference type="PROSITE" id="PS00136">
    <property type="entry name" value="SUBTILASE_ASP"/>
    <property type="match status" value="1"/>
</dbReference>
<keyword evidence="4 6" id="KW-0720">Serine protease</keyword>
<evidence type="ECO:0000256" key="8">
    <source>
        <dbReference type="SAM" id="SignalP"/>
    </source>
</evidence>
<feature type="active site" description="Charge relay system" evidence="5 6">
    <location>
        <position position="411"/>
    </location>
</feature>
<evidence type="ECO:0000256" key="3">
    <source>
        <dbReference type="ARBA" id="ARBA00022801"/>
    </source>
</evidence>
<evidence type="ECO:0000259" key="9">
    <source>
        <dbReference type="Pfam" id="PF00082"/>
    </source>
</evidence>
<dbReference type="PRINTS" id="PR00723">
    <property type="entry name" value="SUBTILISIN"/>
</dbReference>
<feature type="active site" description="Charge relay system" evidence="5 6">
    <location>
        <position position="206"/>
    </location>
</feature>
<feature type="active site" description="Charge relay system" evidence="5 6">
    <location>
        <position position="239"/>
    </location>
</feature>
<keyword evidence="8" id="KW-0732">Signal</keyword>
<feature type="signal peptide" evidence="8">
    <location>
        <begin position="1"/>
        <end position="29"/>
    </location>
</feature>
<feature type="domain" description="Peptidase S8/S53" evidence="9">
    <location>
        <begin position="197"/>
        <end position="458"/>
    </location>
</feature>
<gene>
    <name evidence="10" type="ORF">BLA60_31870</name>
</gene>
<dbReference type="EMBL" id="MSIF01000021">
    <property type="protein sequence ID" value="OLF06561.1"/>
    <property type="molecule type" value="Genomic_DNA"/>
</dbReference>
<dbReference type="InterPro" id="IPR036852">
    <property type="entry name" value="Peptidase_S8/S53_dom_sf"/>
</dbReference>
<dbReference type="GO" id="GO:0004252">
    <property type="term" value="F:serine-type endopeptidase activity"/>
    <property type="evidence" value="ECO:0007669"/>
    <property type="project" value="UniProtKB-UniRule"/>
</dbReference>
<reference evidence="10 11" key="1">
    <citation type="submission" date="2016-12" db="EMBL/GenBank/DDBJ databases">
        <title>The draft genome sequence of Actinophytocola xinjiangensis.</title>
        <authorList>
            <person name="Wang W."/>
            <person name="Yuan L."/>
        </authorList>
    </citation>
    <scope>NUCLEOTIDE SEQUENCE [LARGE SCALE GENOMIC DNA]</scope>
    <source>
        <strain evidence="10 11">CGMCC 4.4663</strain>
    </source>
</reference>
<evidence type="ECO:0000256" key="4">
    <source>
        <dbReference type="ARBA" id="ARBA00022825"/>
    </source>
</evidence>
<evidence type="ECO:0000313" key="10">
    <source>
        <dbReference type="EMBL" id="OLF06561.1"/>
    </source>
</evidence>
<dbReference type="InterPro" id="IPR015500">
    <property type="entry name" value="Peptidase_S8_subtilisin-rel"/>
</dbReference>
<dbReference type="Proteomes" id="UP000185696">
    <property type="component" value="Unassembled WGS sequence"/>
</dbReference>
<dbReference type="RefSeq" id="WP_075136742.1">
    <property type="nucleotide sequence ID" value="NZ_MSIF01000021.1"/>
</dbReference>
<accession>A0A7Z1AW71</accession>
<name>A0A7Z1AW71_9PSEU</name>
<evidence type="ECO:0000256" key="7">
    <source>
        <dbReference type="RuleBase" id="RU003355"/>
    </source>
</evidence>
<dbReference type="PROSITE" id="PS51892">
    <property type="entry name" value="SUBTILASE"/>
    <property type="match status" value="1"/>
</dbReference>
<dbReference type="InterPro" id="IPR023827">
    <property type="entry name" value="Peptidase_S8_Asp-AS"/>
</dbReference>
<dbReference type="InterPro" id="IPR023828">
    <property type="entry name" value="Peptidase_S8_Ser-AS"/>
</dbReference>
<dbReference type="Pfam" id="PF00082">
    <property type="entry name" value="Peptidase_S8"/>
    <property type="match status" value="1"/>
</dbReference>
<evidence type="ECO:0000313" key="11">
    <source>
        <dbReference type="Proteomes" id="UP000185696"/>
    </source>
</evidence>
<evidence type="ECO:0000256" key="5">
    <source>
        <dbReference type="PIRSR" id="PIRSR615500-1"/>
    </source>
</evidence>
<keyword evidence="11" id="KW-1185">Reference proteome</keyword>
<dbReference type="PANTHER" id="PTHR43806">
    <property type="entry name" value="PEPTIDASE S8"/>
    <property type="match status" value="1"/>
</dbReference>